<dbReference type="GO" id="GO:0005085">
    <property type="term" value="F:guanyl-nucleotide exchange factor activity"/>
    <property type="evidence" value="ECO:0007669"/>
    <property type="project" value="TreeGrafter"/>
</dbReference>
<dbReference type="Gene3D" id="3.30.450.200">
    <property type="match status" value="1"/>
</dbReference>
<evidence type="ECO:0000256" key="4">
    <source>
        <dbReference type="ARBA" id="ARBA00017868"/>
    </source>
</evidence>
<dbReference type="SMART" id="SM00799">
    <property type="entry name" value="DENN"/>
    <property type="match status" value="1"/>
</dbReference>
<dbReference type="Gene3D" id="3.40.50.11500">
    <property type="match status" value="1"/>
</dbReference>
<feature type="compositionally biased region" description="Low complexity" evidence="8">
    <location>
        <begin position="767"/>
        <end position="782"/>
    </location>
</feature>
<feature type="compositionally biased region" description="Low complexity" evidence="8">
    <location>
        <begin position="622"/>
        <end position="632"/>
    </location>
</feature>
<keyword evidence="6" id="KW-0963">Cytoplasm</keyword>
<feature type="region of interest" description="Disordered" evidence="8">
    <location>
        <begin position="637"/>
        <end position="656"/>
    </location>
</feature>
<dbReference type="OrthoDB" id="6353598at2759"/>
<dbReference type="PANTHER" id="PTHR13008:SF7">
    <property type="entry name" value="MAP KINASE-ACTIVATING DEATH DOMAIN PROTEIN"/>
    <property type="match status" value="1"/>
</dbReference>
<gene>
    <name evidence="10" type="ORF">DSTB1V02_LOCUS12380</name>
</gene>
<accession>A0A7R9FS80</accession>
<dbReference type="Proteomes" id="UP000677054">
    <property type="component" value="Unassembled WGS sequence"/>
</dbReference>
<evidence type="ECO:0000256" key="6">
    <source>
        <dbReference type="ARBA" id="ARBA00022490"/>
    </source>
</evidence>
<dbReference type="GO" id="GO:0006915">
    <property type="term" value="P:apoptotic process"/>
    <property type="evidence" value="ECO:0007669"/>
    <property type="project" value="UniProtKB-KW"/>
</dbReference>
<name>A0A7R9FS80_9CRUS</name>
<evidence type="ECO:0000256" key="2">
    <source>
        <dbReference type="ARBA" id="ARBA00004496"/>
    </source>
</evidence>
<keyword evidence="11" id="KW-1185">Reference proteome</keyword>
<evidence type="ECO:0000256" key="1">
    <source>
        <dbReference type="ARBA" id="ARBA00004236"/>
    </source>
</evidence>
<feature type="non-terminal residue" evidence="10">
    <location>
        <position position="1"/>
    </location>
</feature>
<comment type="similarity">
    <text evidence="3">Belongs to the MADD family.</text>
</comment>
<dbReference type="InterPro" id="IPR001194">
    <property type="entry name" value="cDENN_dom"/>
</dbReference>
<keyword evidence="5" id="KW-1003">Cell membrane</keyword>
<evidence type="ECO:0000256" key="8">
    <source>
        <dbReference type="SAM" id="MobiDB-lite"/>
    </source>
</evidence>
<organism evidence="10">
    <name type="scientific">Darwinula stevensoni</name>
    <dbReference type="NCBI Taxonomy" id="69355"/>
    <lineage>
        <taxon>Eukaryota</taxon>
        <taxon>Metazoa</taxon>
        <taxon>Ecdysozoa</taxon>
        <taxon>Arthropoda</taxon>
        <taxon>Crustacea</taxon>
        <taxon>Oligostraca</taxon>
        <taxon>Ostracoda</taxon>
        <taxon>Podocopa</taxon>
        <taxon>Podocopida</taxon>
        <taxon>Darwinulocopina</taxon>
        <taxon>Darwinuloidea</taxon>
        <taxon>Darwinulidae</taxon>
        <taxon>Darwinula</taxon>
    </lineage>
</organism>
<comment type="subcellular location">
    <subcellularLocation>
        <location evidence="1">Cell membrane</location>
    </subcellularLocation>
    <subcellularLocation>
        <location evidence="2">Cytoplasm</location>
    </subcellularLocation>
</comment>
<evidence type="ECO:0000313" key="10">
    <source>
        <dbReference type="EMBL" id="CAD7252622.1"/>
    </source>
</evidence>
<dbReference type="InterPro" id="IPR039980">
    <property type="entry name" value="MADD"/>
</dbReference>
<evidence type="ECO:0000256" key="3">
    <source>
        <dbReference type="ARBA" id="ARBA00005978"/>
    </source>
</evidence>
<dbReference type="PROSITE" id="PS50211">
    <property type="entry name" value="DENN"/>
    <property type="match status" value="1"/>
</dbReference>
<dbReference type="InterPro" id="IPR005112">
    <property type="entry name" value="dDENN_dom"/>
</dbReference>
<dbReference type="PANTHER" id="PTHR13008">
    <property type="entry name" value="MAP-KINASE ACTIVATING DEATH DOMAIN PROTEIN MADD /DENN/AEX-3 C.ELEGANS"/>
    <property type="match status" value="1"/>
</dbReference>
<dbReference type="InterPro" id="IPR043153">
    <property type="entry name" value="DENN_C"/>
</dbReference>
<feature type="region of interest" description="Disordered" evidence="8">
    <location>
        <begin position="607"/>
        <end position="632"/>
    </location>
</feature>
<reference evidence="10" key="1">
    <citation type="submission" date="2020-11" db="EMBL/GenBank/DDBJ databases">
        <authorList>
            <person name="Tran Van P."/>
        </authorList>
    </citation>
    <scope>NUCLEOTIDE SEQUENCE</scope>
</reference>
<dbReference type="GO" id="GO:0005829">
    <property type="term" value="C:cytosol"/>
    <property type="evidence" value="ECO:0007669"/>
    <property type="project" value="TreeGrafter"/>
</dbReference>
<feature type="region of interest" description="Disordered" evidence="8">
    <location>
        <begin position="671"/>
        <end position="824"/>
    </location>
</feature>
<feature type="region of interest" description="Disordered" evidence="8">
    <location>
        <begin position="868"/>
        <end position="887"/>
    </location>
</feature>
<dbReference type="AlphaFoldDB" id="A0A7R9FS80"/>
<dbReference type="EMBL" id="CAJPEV010004639">
    <property type="protein sequence ID" value="CAG0902106.1"/>
    <property type="molecule type" value="Genomic_DNA"/>
</dbReference>
<feature type="compositionally biased region" description="Basic and acidic residues" evidence="8">
    <location>
        <begin position="115"/>
        <end position="148"/>
    </location>
</feature>
<dbReference type="InterPro" id="IPR037516">
    <property type="entry name" value="Tripartite_DENN"/>
</dbReference>
<evidence type="ECO:0000259" key="9">
    <source>
        <dbReference type="PROSITE" id="PS50211"/>
    </source>
</evidence>
<feature type="compositionally biased region" description="Low complexity" evidence="8">
    <location>
        <begin position="690"/>
        <end position="712"/>
    </location>
</feature>
<dbReference type="InterPro" id="IPR005113">
    <property type="entry name" value="uDENN_dom"/>
</dbReference>
<evidence type="ECO:0000256" key="7">
    <source>
        <dbReference type="ARBA" id="ARBA00022703"/>
    </source>
</evidence>
<dbReference type="EMBL" id="LR904156">
    <property type="protein sequence ID" value="CAD7252622.1"/>
    <property type="molecule type" value="Genomic_DNA"/>
</dbReference>
<protein>
    <recommendedName>
        <fullName evidence="4">MAP kinase-activating death domain protein</fullName>
    </recommendedName>
</protein>
<dbReference type="GO" id="GO:0005886">
    <property type="term" value="C:plasma membrane"/>
    <property type="evidence" value="ECO:0007669"/>
    <property type="project" value="UniProtKB-SubCell"/>
</dbReference>
<dbReference type="Pfam" id="PF02141">
    <property type="entry name" value="DENN"/>
    <property type="match status" value="2"/>
</dbReference>
<evidence type="ECO:0000313" key="11">
    <source>
        <dbReference type="Proteomes" id="UP000677054"/>
    </source>
</evidence>
<feature type="compositionally biased region" description="Low complexity" evidence="8">
    <location>
        <begin position="799"/>
        <end position="814"/>
    </location>
</feature>
<dbReference type="SMART" id="SM00801">
    <property type="entry name" value="dDENN"/>
    <property type="match status" value="1"/>
</dbReference>
<dbReference type="Pfam" id="PF03456">
    <property type="entry name" value="uDENN"/>
    <property type="match status" value="1"/>
</dbReference>
<sequence>MPKRKSLCPRLLDYVAIVGARQPSRNVTVQNPELLRRYPPEDHKDFPFPLDMVCFCQPEGCSSVGPQKSASREASSFVFALTDKDSGKTRYGVCLNFYRTVERNALGSSGASTRLRGEQRKESSSKRESWRKSLDRSSDSAFSSDHRSSGIVPSDSDRDCPSRRDSGGSQQRLSLLIPGHPGDSESGGSLSPSPRASRKRQRVRTQTLTSLCVLSHHPFFSTFRKCLQVLRKIIDACDENTSPKRIGASKQSARETVWSLLTGERSGEAASFILHDVRQIETWILRLLSAPVPVPGKTRLELELVSPVLGGQPLMLALPDHTRFSLVDFPLHLPLELLGVDACLHVLILILLESKVILSGSNPLDSPLIWKGLSVSRPFGALSSRSSPLGCSKMEVGLLLFPYQVVFQSRDYNALSMSVMAFVTMIYPLEYMFPVIPLLPTCMSCAEQVMGTMEQGVRDTGPRSHKPSPLPYIYDNDVDSVDVATRCAMVRFFNSGNVLQNFTEHTRTLRLYPRPVVAFQINSFLRSRSNASPFLSRFARTQAVEYLAEWSLTPSNVAFLRVQTGVSDPVLIGDKVKWFAHELDIIRFSAWDDSSSLASALRALSTIQTQPTDESGSDSDGEPSTSSSYSSLSDLVSEMVSSDLSPPERGREGFSSMVSMSSGLDLRSVYRPPSSLRLPEGESGLDANVSPSEVMSPSSSSPSSASSSSPPSDGEMEEQFDLGQAISKDQENVLLQHAGGSMESLSEAGSAATIRARDPPGTGTGSQGSQTLSGSPTLSLGSEGDGNTGTATQSHRPRLGTAPPSTSLPLSPCTQQPSRSSGFMGSMLARAASFGGKDGALLKSRDHSTGTVSIFAGFEQLAQQAKEKIKDRQGSQESIIAQMDKVR</sequence>
<feature type="region of interest" description="Disordered" evidence="8">
    <location>
        <begin position="109"/>
        <end position="202"/>
    </location>
</feature>
<dbReference type="GO" id="GO:0032483">
    <property type="term" value="P:regulation of Rab protein signal transduction"/>
    <property type="evidence" value="ECO:0007669"/>
    <property type="project" value="TreeGrafter"/>
</dbReference>
<proteinExistence type="inferred from homology"/>
<keyword evidence="7" id="KW-0053">Apoptosis</keyword>
<dbReference type="SMART" id="SM00800">
    <property type="entry name" value="uDENN"/>
    <property type="match status" value="1"/>
</dbReference>
<dbReference type="GO" id="GO:0042981">
    <property type="term" value="P:regulation of apoptotic process"/>
    <property type="evidence" value="ECO:0007669"/>
    <property type="project" value="TreeGrafter"/>
</dbReference>
<feature type="domain" description="UDENN" evidence="9">
    <location>
        <begin position="14"/>
        <end position="561"/>
    </location>
</feature>
<feature type="compositionally biased region" description="Basic and acidic residues" evidence="8">
    <location>
        <begin position="155"/>
        <end position="166"/>
    </location>
</feature>
<evidence type="ECO:0000256" key="5">
    <source>
        <dbReference type="ARBA" id="ARBA00022475"/>
    </source>
</evidence>
<keyword evidence="5" id="KW-0472">Membrane</keyword>